<proteinExistence type="predicted"/>
<dbReference type="EMBL" id="QUMU01000010">
    <property type="protein sequence ID" value="REG27135.1"/>
    <property type="molecule type" value="Genomic_DNA"/>
</dbReference>
<feature type="transmembrane region" description="Helical" evidence="1">
    <location>
        <begin position="20"/>
        <end position="40"/>
    </location>
</feature>
<organism evidence="2 3">
    <name type="scientific">Archangium gephyra</name>
    <dbReference type="NCBI Taxonomy" id="48"/>
    <lineage>
        <taxon>Bacteria</taxon>
        <taxon>Pseudomonadati</taxon>
        <taxon>Myxococcota</taxon>
        <taxon>Myxococcia</taxon>
        <taxon>Myxococcales</taxon>
        <taxon>Cystobacterineae</taxon>
        <taxon>Archangiaceae</taxon>
        <taxon>Archangium</taxon>
    </lineage>
</organism>
<keyword evidence="3" id="KW-1185">Reference proteome</keyword>
<dbReference type="Proteomes" id="UP000256345">
    <property type="component" value="Unassembled WGS sequence"/>
</dbReference>
<evidence type="ECO:0000313" key="2">
    <source>
        <dbReference type="EMBL" id="REG27135.1"/>
    </source>
</evidence>
<keyword evidence="1" id="KW-1133">Transmembrane helix</keyword>
<evidence type="ECO:0000256" key="1">
    <source>
        <dbReference type="SAM" id="Phobius"/>
    </source>
</evidence>
<accession>A0ABX9JU22</accession>
<name>A0ABX9JU22_9BACT</name>
<comment type="caution">
    <text evidence="2">The sequence shown here is derived from an EMBL/GenBank/DDBJ whole genome shotgun (WGS) entry which is preliminary data.</text>
</comment>
<protein>
    <submittedName>
        <fullName evidence="2">Uncharacterized protein</fullName>
    </submittedName>
</protein>
<gene>
    <name evidence="2" type="ORF">ATI61_110142</name>
</gene>
<reference evidence="2 3" key="1">
    <citation type="submission" date="2018-08" db="EMBL/GenBank/DDBJ databases">
        <title>Genomic Encyclopedia of Archaeal and Bacterial Type Strains, Phase II (KMG-II): from individual species to whole genera.</title>
        <authorList>
            <person name="Goeker M."/>
        </authorList>
    </citation>
    <scope>NUCLEOTIDE SEQUENCE [LARGE SCALE GENOMIC DNA]</scope>
    <source>
        <strain evidence="2 3">DSM 2261</strain>
    </source>
</reference>
<keyword evidence="1" id="KW-0472">Membrane</keyword>
<sequence length="301" mass="33850">MADSIFVEFGRFVYSSITSTGGYGLLWLALNAILSVYFAARVNKDVSHTYDKRMEEIKKQLKTSADSEIEIFKGQLAEVRSVGVSATSAFASAHLATTSKRVTAVEQLWAVLIDMKDECFKMSARFEALSTEEVAEKLKLNGRQALEAARKSLSKDSNEFVQKYTALGLLEKNRLFISDELWVLCGSYRLLMIRVVFMYREYMNNGRLFLWKEDEAIKDLCVNLMGEEQVSRLSASTSQMIVTASTVAEDKILKGAREWVSGRLAADMAIVETSRIRKLIESEIIAISMIDVETANDKKKP</sequence>
<evidence type="ECO:0000313" key="3">
    <source>
        <dbReference type="Proteomes" id="UP000256345"/>
    </source>
</evidence>
<keyword evidence="1" id="KW-0812">Transmembrane</keyword>